<keyword evidence="2 6" id="KW-0812">Transmembrane</keyword>
<evidence type="ECO:0000256" key="2">
    <source>
        <dbReference type="ARBA" id="ARBA00022692"/>
    </source>
</evidence>
<comment type="subcellular location">
    <subcellularLocation>
        <location evidence="6">Endoplasmic reticulum membrane</location>
        <topology evidence="6">Multi-pass membrane protein</topology>
    </subcellularLocation>
    <subcellularLocation>
        <location evidence="1">Membrane</location>
        <topology evidence="1">Multi-pass membrane protein</topology>
    </subcellularLocation>
</comment>
<feature type="transmembrane region" description="Helical" evidence="6">
    <location>
        <begin position="168"/>
        <end position="188"/>
    </location>
</feature>
<dbReference type="GO" id="GO:0006487">
    <property type="term" value="P:protein N-linked glycosylation"/>
    <property type="evidence" value="ECO:0007669"/>
    <property type="project" value="UniProtKB-UniRule"/>
</dbReference>
<dbReference type="Proteomes" id="UP000269539">
    <property type="component" value="Unassembled WGS sequence"/>
</dbReference>
<dbReference type="CDD" id="cd03382">
    <property type="entry name" value="PAP2_dolichyldiphosphatase"/>
    <property type="match status" value="1"/>
</dbReference>
<dbReference type="SUPFAM" id="SSF48317">
    <property type="entry name" value="Acid phosphatase/Vanadium-dependent haloperoxidase"/>
    <property type="match status" value="1"/>
</dbReference>
<evidence type="ECO:0000256" key="1">
    <source>
        <dbReference type="ARBA" id="ARBA00004141"/>
    </source>
</evidence>
<sequence length="273" mass="31036">MEDPPLASLSLTHVSYNPSDPFSHLSAYLALVPQALVISYAALIWSTREIEILLMFTGQMGCEAFNWLLKRYIKEERPTRMLPTPEPGPCGAWITGEHGFRGEPILPYANTEMETEMLGKGYGMPSSHAQFVAFFSTYLTLFLLFRHNPHHHTIHPHRHTKTPLYQRALLAVASIVSAAAVAQSRIYLNYHHPRQVYVGVGAGVFCAVGWFTVTSIARYSGWVEALIDSPPARWLRFRDLVVNEDLVDAGWERWEMIKARRQQAREQESKKAK</sequence>
<comment type="caution">
    <text evidence="8">The sequence shown here is derived from an EMBL/GenBank/DDBJ whole genome shotgun (WGS) entry which is preliminary data.</text>
</comment>
<gene>
    <name evidence="8" type="ORF">D0864_16206</name>
</gene>
<feature type="domain" description="Phosphatidic acid phosphatase type 2/haloperoxidase" evidence="7">
    <location>
        <begin position="52"/>
        <end position="211"/>
    </location>
</feature>
<evidence type="ECO:0000313" key="8">
    <source>
        <dbReference type="EMBL" id="RMY41329.1"/>
    </source>
</evidence>
<dbReference type="PANTHER" id="PTHR11247:SF1">
    <property type="entry name" value="DOLICHYLDIPHOSPHATASE 1"/>
    <property type="match status" value="1"/>
</dbReference>
<reference evidence="8 9" key="1">
    <citation type="journal article" date="2018" name="BMC Genomics">
        <title>Genomic evidence for intraspecific hybridization in a clonal and extremely halotolerant yeast.</title>
        <authorList>
            <person name="Gostincar C."/>
            <person name="Stajich J.E."/>
            <person name="Zupancic J."/>
            <person name="Zalar P."/>
            <person name="Gunde-Cimerman N."/>
        </authorList>
    </citation>
    <scope>NUCLEOTIDE SEQUENCE [LARGE SCALE GENOMIC DNA]</scope>
    <source>
        <strain evidence="8 9">EXF-10513</strain>
    </source>
</reference>
<keyword evidence="4 6" id="KW-1133">Transmembrane helix</keyword>
<keyword evidence="3 6" id="KW-0378">Hydrolase</keyword>
<comment type="function">
    <text evidence="6">Required for efficient N-glycosylation. Necessary for maintaining optimal levels of dolichol-linked oligosaccharides. Hydrolyzes dolichyl pyrophosphate at a very high rate and dolichyl monophosphate at a much lower rate. Does not act on phosphatidate.</text>
</comment>
<dbReference type="UniPathway" id="UPA00378"/>
<evidence type="ECO:0000313" key="9">
    <source>
        <dbReference type="Proteomes" id="UP000269539"/>
    </source>
</evidence>
<organism evidence="8 9">
    <name type="scientific">Hortaea werneckii</name>
    <name type="common">Black yeast</name>
    <name type="synonym">Cladosporium werneckii</name>
    <dbReference type="NCBI Taxonomy" id="91943"/>
    <lineage>
        <taxon>Eukaryota</taxon>
        <taxon>Fungi</taxon>
        <taxon>Dikarya</taxon>
        <taxon>Ascomycota</taxon>
        <taxon>Pezizomycotina</taxon>
        <taxon>Dothideomycetes</taxon>
        <taxon>Dothideomycetidae</taxon>
        <taxon>Mycosphaerellales</taxon>
        <taxon>Teratosphaeriaceae</taxon>
        <taxon>Hortaea</taxon>
    </lineage>
</organism>
<protein>
    <recommendedName>
        <fullName evidence="6">Dolichyldiphosphatase</fullName>
        <ecNumber evidence="6">3.6.1.43</ecNumber>
    </recommendedName>
</protein>
<dbReference type="InterPro" id="IPR036938">
    <property type="entry name" value="PAP2/HPO_sf"/>
</dbReference>
<name>A0A3M7BNL3_HORWE</name>
<evidence type="ECO:0000256" key="3">
    <source>
        <dbReference type="ARBA" id="ARBA00022801"/>
    </source>
</evidence>
<dbReference type="InterPro" id="IPR000326">
    <property type="entry name" value="PAP2/HPO"/>
</dbReference>
<proteinExistence type="inferred from homology"/>
<keyword evidence="6" id="KW-0256">Endoplasmic reticulum</keyword>
<dbReference type="SMART" id="SM00014">
    <property type="entry name" value="acidPPc"/>
    <property type="match status" value="1"/>
</dbReference>
<dbReference type="Pfam" id="PF01569">
    <property type="entry name" value="PAP2"/>
    <property type="match status" value="1"/>
</dbReference>
<dbReference type="AlphaFoldDB" id="A0A3M7BNL3"/>
<dbReference type="InterPro" id="IPR039667">
    <property type="entry name" value="Dolichyldiphosphatase_PAP2"/>
</dbReference>
<evidence type="ECO:0000256" key="6">
    <source>
        <dbReference type="RuleBase" id="RU367078"/>
    </source>
</evidence>
<accession>A0A3M7BNL3</accession>
<dbReference type="GO" id="GO:0008610">
    <property type="term" value="P:lipid biosynthetic process"/>
    <property type="evidence" value="ECO:0007669"/>
    <property type="project" value="TreeGrafter"/>
</dbReference>
<evidence type="ECO:0000259" key="7">
    <source>
        <dbReference type="SMART" id="SM00014"/>
    </source>
</evidence>
<dbReference type="EMBL" id="QWIO01003893">
    <property type="protein sequence ID" value="RMY41329.1"/>
    <property type="molecule type" value="Genomic_DNA"/>
</dbReference>
<dbReference type="GO" id="GO:0005789">
    <property type="term" value="C:endoplasmic reticulum membrane"/>
    <property type="evidence" value="ECO:0007669"/>
    <property type="project" value="UniProtKB-SubCell"/>
</dbReference>
<dbReference type="GO" id="GO:0047874">
    <property type="term" value="F:dolichyldiphosphatase activity"/>
    <property type="evidence" value="ECO:0007669"/>
    <property type="project" value="UniProtKB-UniRule"/>
</dbReference>
<evidence type="ECO:0000256" key="4">
    <source>
        <dbReference type="ARBA" id="ARBA00022989"/>
    </source>
</evidence>
<dbReference type="Gene3D" id="1.20.144.10">
    <property type="entry name" value="Phosphatidic acid phosphatase type 2/haloperoxidase"/>
    <property type="match status" value="1"/>
</dbReference>
<keyword evidence="5 6" id="KW-0472">Membrane</keyword>
<comment type="pathway">
    <text evidence="6">Protein modification; protein glycosylation.</text>
</comment>
<comment type="similarity">
    <text evidence="6">Belongs to the dolichyldiphosphatase family.</text>
</comment>
<dbReference type="PANTHER" id="PTHR11247">
    <property type="entry name" value="PALMITOYL-PROTEIN THIOESTERASE/DOLICHYLDIPHOSPHATASE 1"/>
    <property type="match status" value="1"/>
</dbReference>
<feature type="transmembrane region" description="Helical" evidence="6">
    <location>
        <begin position="194"/>
        <end position="213"/>
    </location>
</feature>
<comment type="catalytic activity">
    <reaction evidence="6">
        <text>a di-trans,poly-cis-dolichyl diphosphate + H2O = a di-trans,poly-cis-dolichyl phosphate + phosphate + H(+)</text>
        <dbReference type="Rhea" id="RHEA:14385"/>
        <dbReference type="Rhea" id="RHEA-COMP:19498"/>
        <dbReference type="Rhea" id="RHEA-COMP:19506"/>
        <dbReference type="ChEBI" id="CHEBI:15377"/>
        <dbReference type="ChEBI" id="CHEBI:15378"/>
        <dbReference type="ChEBI" id="CHEBI:43474"/>
        <dbReference type="ChEBI" id="CHEBI:57497"/>
        <dbReference type="ChEBI" id="CHEBI:57683"/>
        <dbReference type="EC" id="3.6.1.43"/>
    </reaction>
</comment>
<evidence type="ECO:0000256" key="5">
    <source>
        <dbReference type="ARBA" id="ARBA00023136"/>
    </source>
</evidence>
<dbReference type="EC" id="3.6.1.43" evidence="6"/>
<feature type="transmembrane region" description="Helical" evidence="6">
    <location>
        <begin position="25"/>
        <end position="45"/>
    </location>
</feature>